<proteinExistence type="predicted"/>
<protein>
    <submittedName>
        <fullName evidence="1">Uncharacterized protein</fullName>
    </submittedName>
</protein>
<organism evidence="1 2">
    <name type="scientific">Diplocarpon rosae</name>
    <dbReference type="NCBI Taxonomy" id="946125"/>
    <lineage>
        <taxon>Eukaryota</taxon>
        <taxon>Fungi</taxon>
        <taxon>Dikarya</taxon>
        <taxon>Ascomycota</taxon>
        <taxon>Pezizomycotina</taxon>
        <taxon>Leotiomycetes</taxon>
        <taxon>Helotiales</taxon>
        <taxon>Drepanopezizaceae</taxon>
        <taxon>Diplocarpon</taxon>
    </lineage>
</organism>
<keyword evidence="2" id="KW-1185">Reference proteome</keyword>
<reference evidence="1" key="1">
    <citation type="submission" date="2023-06" db="EMBL/GenBank/DDBJ databases">
        <title>Draft genome of Marssonina rosae.</title>
        <authorList>
            <person name="Cheng Q."/>
        </authorList>
    </citation>
    <scope>NUCLEOTIDE SEQUENCE</scope>
    <source>
        <strain evidence="1">R4</strain>
    </source>
</reference>
<dbReference type="AlphaFoldDB" id="A0AAD9T147"/>
<dbReference type="Proteomes" id="UP001285354">
    <property type="component" value="Unassembled WGS sequence"/>
</dbReference>
<dbReference type="EMBL" id="JAUBYV010000004">
    <property type="protein sequence ID" value="KAK2627456.1"/>
    <property type="molecule type" value="Genomic_DNA"/>
</dbReference>
<sequence>MTSRPSFIATNCCVFCHEEFPLHFVSGPDAWQSVVRAVLYLKIEGEGSIELTKPTYLPSHLCDVNVALTGSPPTEIVEISRELGADQICERDRLAFCFHSWCYSILKWVSKWEVENSFVPVIYRLARALAPDPAIWEDIQERRHYLDSSSRLKMLANHEEQPLFMSRLPTELRTYVWRHTGLRTPYSTFLLVSVETSRLVGRLRSTPPRGLRQYQGPSLSANMVSIFGTEYIQDLTEDRDSEGNSYFIENATQLKYITSVAGLCAIKFLGADWESDWIGKIPSMDCAWHGIIRGEVSTLRYGYSDLNCIAVSTAEPSSNNQVMWDQAGFPSTLLDPDATLFDFERDVIRSVPRSTKRRFFRYLSLFSKDEYTRGLSVYFSGHGIVGLEVHFSRVSKLSGYREGCELHLSLCPGERIARVWLRTVNSPSTAFAAPALVIETTRRNLYTFGSYILPSMVVDNGYKWILLRHEGCVTGFYYENVKFGKTIMRLGVTGDGTALGAAPLQPQYHQCGFPSPQIGSPNAGLFISIAVLHGLERVDMCRVKNRCTGLMIHYYGSRTSVLGQWHASCASQSSCIYDSNSPAATDIHFKISSHKDRQIVTGVSFTPFMTEVDPDSTYHVFSVTEHIVWWFSRLYDEISRWTGELQAIPDQSIMKQSM</sequence>
<gene>
    <name evidence="1" type="ORF">QTJ16_003422</name>
</gene>
<evidence type="ECO:0000313" key="2">
    <source>
        <dbReference type="Proteomes" id="UP001285354"/>
    </source>
</evidence>
<evidence type="ECO:0000313" key="1">
    <source>
        <dbReference type="EMBL" id="KAK2627456.1"/>
    </source>
</evidence>
<name>A0AAD9T147_9HELO</name>
<comment type="caution">
    <text evidence="1">The sequence shown here is derived from an EMBL/GenBank/DDBJ whole genome shotgun (WGS) entry which is preliminary data.</text>
</comment>
<accession>A0AAD9T147</accession>